<evidence type="ECO:0000313" key="2">
    <source>
        <dbReference type="Proteomes" id="UP001153331"/>
    </source>
</evidence>
<sequence>MSLPLYFFPDHEPFFGNAPTPTPMPLFAYGIHDVTRMLSKLIKAFTSPVSRHIMHHAVQEFYCMNAEVAEHPFFWCWYIDHHIQQLVSAGIIDDRLLLPLEITDYRSWSYDPDIPILLTRLRMYNKTFVFYKNSSMKDREVIDFNIQHHASREVVFQRPKRLDGEARVVAKGMEMLDTEDLGKDGSDCAICTEAYRGNAEERGHEPVMATCRHTNGAACILRWLPDHDTCPICRRRLV</sequence>
<dbReference type="EMBL" id="JAPHNI010000291">
    <property type="protein sequence ID" value="KAJ8112882.1"/>
    <property type="molecule type" value="Genomic_DNA"/>
</dbReference>
<dbReference type="Proteomes" id="UP001153331">
    <property type="component" value="Unassembled WGS sequence"/>
</dbReference>
<comment type="caution">
    <text evidence="1">The sequence shown here is derived from an EMBL/GenBank/DDBJ whole genome shotgun (WGS) entry which is preliminary data.</text>
</comment>
<name>A0ACC2ICP0_9PLEO</name>
<accession>A0ACC2ICP0</accession>
<organism evidence="1 2">
    <name type="scientific">Boeremia exigua</name>
    <dbReference type="NCBI Taxonomy" id="749465"/>
    <lineage>
        <taxon>Eukaryota</taxon>
        <taxon>Fungi</taxon>
        <taxon>Dikarya</taxon>
        <taxon>Ascomycota</taxon>
        <taxon>Pezizomycotina</taxon>
        <taxon>Dothideomycetes</taxon>
        <taxon>Pleosporomycetidae</taxon>
        <taxon>Pleosporales</taxon>
        <taxon>Pleosporineae</taxon>
        <taxon>Didymellaceae</taxon>
        <taxon>Boeremia</taxon>
    </lineage>
</organism>
<protein>
    <submittedName>
        <fullName evidence="1">Uncharacterized protein</fullName>
    </submittedName>
</protein>
<gene>
    <name evidence="1" type="ORF">OPT61_g4856</name>
</gene>
<reference evidence="1" key="1">
    <citation type="submission" date="2022-11" db="EMBL/GenBank/DDBJ databases">
        <title>Genome Sequence of Boeremia exigua.</title>
        <authorList>
            <person name="Buettner E."/>
        </authorList>
    </citation>
    <scope>NUCLEOTIDE SEQUENCE</scope>
    <source>
        <strain evidence="1">CU02</strain>
    </source>
</reference>
<proteinExistence type="predicted"/>
<keyword evidence="2" id="KW-1185">Reference proteome</keyword>
<evidence type="ECO:0000313" key="1">
    <source>
        <dbReference type="EMBL" id="KAJ8112882.1"/>
    </source>
</evidence>